<dbReference type="InterPro" id="IPR025883">
    <property type="entry name" value="Cadherin-like_domain"/>
</dbReference>
<reference evidence="2 3" key="1">
    <citation type="submission" date="2019-07" db="EMBL/GenBank/DDBJ databases">
        <authorList>
            <person name="Kim J.K."/>
            <person name="Cheong H.-M."/>
            <person name="Choi Y."/>
            <person name="Hwang K.J."/>
            <person name="Lee S."/>
            <person name="Choi C."/>
        </authorList>
    </citation>
    <scope>NUCLEOTIDE SEQUENCE [LARGE SCALE GENOMIC DNA]</scope>
    <source>
        <strain evidence="2 3">KS 22</strain>
    </source>
</reference>
<accession>A0A7G5BY72</accession>
<dbReference type="PROSITE" id="PS51272">
    <property type="entry name" value="SLH"/>
    <property type="match status" value="3"/>
</dbReference>
<dbReference type="AlphaFoldDB" id="A0A7G5BY72"/>
<keyword evidence="3" id="KW-1185">Reference proteome</keyword>
<evidence type="ECO:0000313" key="3">
    <source>
        <dbReference type="Proteomes" id="UP000515679"/>
    </source>
</evidence>
<feature type="domain" description="SLH" evidence="1">
    <location>
        <begin position="387"/>
        <end position="446"/>
    </location>
</feature>
<dbReference type="InterPro" id="IPR051465">
    <property type="entry name" value="Cell_Envelope_Struct_Comp"/>
</dbReference>
<dbReference type="Pfam" id="PF12733">
    <property type="entry name" value="Cadherin-like"/>
    <property type="match status" value="2"/>
</dbReference>
<organism evidence="2 3">
    <name type="scientific">Cohnella cholangitidis</name>
    <dbReference type="NCBI Taxonomy" id="2598458"/>
    <lineage>
        <taxon>Bacteria</taxon>
        <taxon>Bacillati</taxon>
        <taxon>Bacillota</taxon>
        <taxon>Bacilli</taxon>
        <taxon>Bacillales</taxon>
        <taxon>Paenibacillaceae</taxon>
        <taxon>Cohnella</taxon>
    </lineage>
</organism>
<name>A0A7G5BY72_9BACL</name>
<dbReference type="RefSeq" id="WP_182303284.1">
    <property type="nucleotide sequence ID" value="NZ_CP041969.1"/>
</dbReference>
<dbReference type="InterPro" id="IPR001119">
    <property type="entry name" value="SLH_dom"/>
</dbReference>
<feature type="domain" description="SLH" evidence="1">
    <location>
        <begin position="448"/>
        <end position="511"/>
    </location>
</feature>
<evidence type="ECO:0000259" key="1">
    <source>
        <dbReference type="PROSITE" id="PS51272"/>
    </source>
</evidence>
<dbReference type="EMBL" id="CP041969">
    <property type="protein sequence ID" value="QMV41906.1"/>
    <property type="molecule type" value="Genomic_DNA"/>
</dbReference>
<gene>
    <name evidence="2" type="ORF">FPL14_12455</name>
</gene>
<proteinExistence type="predicted"/>
<dbReference type="Pfam" id="PF00395">
    <property type="entry name" value="SLH"/>
    <property type="match status" value="3"/>
</dbReference>
<feature type="domain" description="SLH" evidence="1">
    <location>
        <begin position="515"/>
        <end position="575"/>
    </location>
</feature>
<dbReference type="PANTHER" id="PTHR43308">
    <property type="entry name" value="OUTER MEMBRANE PROTEIN ALPHA-RELATED"/>
    <property type="match status" value="1"/>
</dbReference>
<dbReference type="Proteomes" id="UP000515679">
    <property type="component" value="Chromosome"/>
</dbReference>
<dbReference type="KEGG" id="cchl:FPL14_12455"/>
<protein>
    <recommendedName>
        <fullName evidence="1">SLH domain-containing protein</fullName>
    </recommendedName>
</protein>
<sequence length="575" mass="59190">MTISVSSVSVTPIVADVTATVTVNGQSLMAGAVSVDLNVGSNPITIVVTAQNGTTNTYTVTVAREASGDANLSGLTLSSGTLSPAFAPGTTSYTASVTNSVYSIAIMPTMANVTATVTVNGQTLTAGAASVGLNVGSNPITIVVTAQNGATKTYTVTVTRASLPSTGGGGSGSSTPTVEVPFIDVNGTKLNPDAIDASKPFFVVETTPKNGTAYVSFPAGALTSLAGENAAFFIEIKTPYGSYRVPVNLASLIPGLKDLLAKNGLKADEISFKISLTDKSGDKEIRSAFAGGLPNGIALGAIVDFHMDIVNTKTGLAIGSADRFSQAIARLIPMPKSITGMPEQWGAFRYNAAAKKFEFVPAKAVKIDGILYATIASASNSVYVVADNKVSFNDTVKQWSRPFVELAAAKGLVEGVGGGKYAPNQSVTRAEFAAVLIRSLGRGTISGGSAPYDDVKPGAWYFGAVATAKELGLIDFGSGERFLPDQPLTREEMASMLAAAIKLEKPTTERSAASLDGFKDIGNANAAHLDDVRLMIKLKIMTGTSANTFGPKGETTRAQAAAVLIRTLQALGSID</sequence>
<dbReference type="PANTHER" id="PTHR43308:SF5">
    <property type="entry name" value="S-LAYER PROTEIN _ PEPTIDOGLYCAN ENDO-BETA-N-ACETYLGLUCOSAMINIDASE"/>
    <property type="match status" value="1"/>
</dbReference>
<evidence type="ECO:0000313" key="2">
    <source>
        <dbReference type="EMBL" id="QMV41906.1"/>
    </source>
</evidence>